<dbReference type="Pfam" id="PF13561">
    <property type="entry name" value="adh_short_C2"/>
    <property type="match status" value="1"/>
</dbReference>
<evidence type="ECO:0000256" key="1">
    <source>
        <dbReference type="ARBA" id="ARBA00006484"/>
    </source>
</evidence>
<protein>
    <submittedName>
        <fullName evidence="2">Short-chain dehydrogenase</fullName>
    </submittedName>
</protein>
<gene>
    <name evidence="2" type="ORF">CNQ84_19440</name>
</gene>
<sequence>MNLNLSGRRALVCGASQGLGEACARQLAEQGAEVVLLARSLDKLQSVRDSLATGHGQRHSVLAVDAHDRAALTRALVNELEQGGAIHIWLNNTGGPAPGRASDAEPDAYAAALTQHMVHAQVILNHLLPGMRSAGYGRILNVLSTSVKQPLANLGVSNTVRAAVANWAKTLASELGADGITVNNVLPGLTQTPRLDSLIANTAARSERSVEQVAKAMAASVPVGRFAEPAEFANAVGFLASPAAAYINGINLPVDGGMTGSL</sequence>
<dbReference type="InterPro" id="IPR036291">
    <property type="entry name" value="NAD(P)-bd_dom_sf"/>
</dbReference>
<dbReference type="InterPro" id="IPR050259">
    <property type="entry name" value="SDR"/>
</dbReference>
<keyword evidence="3" id="KW-1185">Reference proteome</keyword>
<evidence type="ECO:0000313" key="3">
    <source>
        <dbReference type="Proteomes" id="UP000242313"/>
    </source>
</evidence>
<dbReference type="Gene3D" id="3.40.50.720">
    <property type="entry name" value="NAD(P)-binding Rossmann-like Domain"/>
    <property type="match status" value="1"/>
</dbReference>
<dbReference type="SUPFAM" id="SSF51735">
    <property type="entry name" value="NAD(P)-binding Rossmann-fold domains"/>
    <property type="match status" value="1"/>
</dbReference>
<name>A0A2A3MCH1_9PSED</name>
<comment type="similarity">
    <text evidence="1">Belongs to the short-chain dehydrogenases/reductases (SDR) family.</text>
</comment>
<dbReference type="Proteomes" id="UP000242313">
    <property type="component" value="Unassembled WGS sequence"/>
</dbReference>
<evidence type="ECO:0000313" key="2">
    <source>
        <dbReference type="EMBL" id="PBK02529.1"/>
    </source>
</evidence>
<accession>A0A2A3MCH1</accession>
<organism evidence="2 3">
    <name type="scientific">Pseudomonas abyssi</name>
    <dbReference type="NCBI Taxonomy" id="170540"/>
    <lineage>
        <taxon>Bacteria</taxon>
        <taxon>Pseudomonadati</taxon>
        <taxon>Pseudomonadota</taxon>
        <taxon>Gammaproteobacteria</taxon>
        <taxon>Pseudomonadales</taxon>
        <taxon>Pseudomonadaceae</taxon>
        <taxon>Pseudomonas</taxon>
    </lineage>
</organism>
<dbReference type="InterPro" id="IPR002347">
    <property type="entry name" value="SDR_fam"/>
</dbReference>
<dbReference type="PANTHER" id="PTHR42879">
    <property type="entry name" value="3-OXOACYL-(ACYL-CARRIER-PROTEIN) REDUCTASE"/>
    <property type="match status" value="1"/>
</dbReference>
<proteinExistence type="inferred from homology"/>
<dbReference type="EMBL" id="NTMR01000038">
    <property type="protein sequence ID" value="PBK02529.1"/>
    <property type="molecule type" value="Genomic_DNA"/>
</dbReference>
<dbReference type="RefSeq" id="WP_096006431.1">
    <property type="nucleotide sequence ID" value="NZ_NTMR01000038.1"/>
</dbReference>
<comment type="caution">
    <text evidence="2">The sequence shown here is derived from an EMBL/GenBank/DDBJ whole genome shotgun (WGS) entry which is preliminary data.</text>
</comment>
<reference evidence="2 3" key="1">
    <citation type="submission" date="2017-09" db="EMBL/GenBank/DDBJ databases">
        <title>Pseudomonas abyssi sp. nov. isolated from Abyssopelagic Water.</title>
        <authorList>
            <person name="Wei Y."/>
        </authorList>
    </citation>
    <scope>NUCLEOTIDE SEQUENCE [LARGE SCALE GENOMIC DNA]</scope>
    <source>
        <strain evidence="2 3">MT5</strain>
    </source>
</reference>
<dbReference type="PANTHER" id="PTHR42879:SF6">
    <property type="entry name" value="NADPH-DEPENDENT REDUCTASE BACG"/>
    <property type="match status" value="1"/>
</dbReference>
<dbReference type="AlphaFoldDB" id="A0A2A3MCH1"/>
<dbReference type="PRINTS" id="PR00081">
    <property type="entry name" value="GDHRDH"/>
</dbReference>